<dbReference type="OrthoDB" id="2143914at2759"/>
<sequence>MEYGSKWAQIAKFFPGRTDINLKNRWQKFKNQTAVVKPQENARKSRKENDSGVKSQDENKLVKVNDSGVKSQDENKLVKVNDSGVKSQDENKLVKVNDSGVKSQDENKLVKVNDSGVKSQDENKLVKVNDSGVKSQDETDLIALFTQEIIESKVSKHIMGTAALRSTLPIICEFDTLRNR</sequence>
<dbReference type="SUPFAM" id="SSF46689">
    <property type="entry name" value="Homeodomain-like"/>
    <property type="match status" value="1"/>
</dbReference>
<name>A2EQI0_TRIV3</name>
<reference evidence="4" key="1">
    <citation type="submission" date="2006-10" db="EMBL/GenBank/DDBJ databases">
        <authorList>
            <person name="Amadeo P."/>
            <person name="Zhao Q."/>
            <person name="Wortman J."/>
            <person name="Fraser-Liggett C."/>
            <person name="Carlton J."/>
        </authorList>
    </citation>
    <scope>NUCLEOTIDE SEQUENCE</scope>
    <source>
        <strain evidence="4">G3</strain>
    </source>
</reference>
<evidence type="ECO:0000259" key="3">
    <source>
        <dbReference type="PROSITE" id="PS51294"/>
    </source>
</evidence>
<feature type="region of interest" description="Disordered" evidence="1">
    <location>
        <begin position="31"/>
        <end position="106"/>
    </location>
</feature>
<evidence type="ECO:0000313" key="4">
    <source>
        <dbReference type="EMBL" id="EAY05122.1"/>
    </source>
</evidence>
<dbReference type="Gene3D" id="1.10.10.60">
    <property type="entry name" value="Homeodomain-like"/>
    <property type="match status" value="1"/>
</dbReference>
<dbReference type="EMBL" id="DS113457">
    <property type="protein sequence ID" value="EAY05122.1"/>
    <property type="molecule type" value="Genomic_DNA"/>
</dbReference>
<dbReference type="InterPro" id="IPR009057">
    <property type="entry name" value="Homeodomain-like_sf"/>
</dbReference>
<keyword evidence="5" id="KW-1185">Reference proteome</keyword>
<dbReference type="InterPro" id="IPR001005">
    <property type="entry name" value="SANT/Myb"/>
</dbReference>
<dbReference type="InParanoid" id="A2EQI0"/>
<dbReference type="STRING" id="5722.A2EQI0"/>
<accession>A2EQI0</accession>
<dbReference type="PROSITE" id="PS51294">
    <property type="entry name" value="HTH_MYB"/>
    <property type="match status" value="1"/>
</dbReference>
<evidence type="ECO:0000313" key="5">
    <source>
        <dbReference type="Proteomes" id="UP000001542"/>
    </source>
</evidence>
<dbReference type="PROSITE" id="PS50090">
    <property type="entry name" value="MYB_LIKE"/>
    <property type="match status" value="1"/>
</dbReference>
<proteinExistence type="predicted"/>
<dbReference type="InterPro" id="IPR017930">
    <property type="entry name" value="Myb_dom"/>
</dbReference>
<dbReference type="GO" id="GO:0005634">
    <property type="term" value="C:nucleus"/>
    <property type="evidence" value="ECO:0000318"/>
    <property type="project" value="GO_Central"/>
</dbReference>
<dbReference type="VEuPathDB" id="TrichDB:TVAGG3_0005040"/>
<dbReference type="CDD" id="cd00167">
    <property type="entry name" value="SANT"/>
    <property type="match status" value="1"/>
</dbReference>
<dbReference type="AlphaFoldDB" id="A2EQI0"/>
<dbReference type="Pfam" id="PF00249">
    <property type="entry name" value="Myb_DNA-binding"/>
    <property type="match status" value="1"/>
</dbReference>
<dbReference type="GO" id="GO:0000981">
    <property type="term" value="F:DNA-binding transcription factor activity, RNA polymerase II-specific"/>
    <property type="evidence" value="ECO:0000318"/>
    <property type="project" value="GO_Central"/>
</dbReference>
<protein>
    <submittedName>
        <fullName evidence="4">Uncharacterized protein</fullName>
    </submittedName>
</protein>
<evidence type="ECO:0000256" key="1">
    <source>
        <dbReference type="SAM" id="MobiDB-lite"/>
    </source>
</evidence>
<organism evidence="4 5">
    <name type="scientific">Trichomonas vaginalis (strain ATCC PRA-98 / G3)</name>
    <dbReference type="NCBI Taxonomy" id="412133"/>
    <lineage>
        <taxon>Eukaryota</taxon>
        <taxon>Metamonada</taxon>
        <taxon>Parabasalia</taxon>
        <taxon>Trichomonadida</taxon>
        <taxon>Trichomonadidae</taxon>
        <taxon>Trichomonas</taxon>
    </lineage>
</organism>
<dbReference type="SMR" id="A2EQI0"/>
<feature type="domain" description="HTH myb-type" evidence="3">
    <location>
        <begin position="1"/>
        <end position="34"/>
    </location>
</feature>
<reference evidence="4" key="2">
    <citation type="journal article" date="2007" name="Science">
        <title>Draft genome sequence of the sexually transmitted pathogen Trichomonas vaginalis.</title>
        <authorList>
            <person name="Carlton J.M."/>
            <person name="Hirt R.P."/>
            <person name="Silva J.C."/>
            <person name="Delcher A.L."/>
            <person name="Schatz M."/>
            <person name="Zhao Q."/>
            <person name="Wortman J.R."/>
            <person name="Bidwell S.L."/>
            <person name="Alsmark U.C.M."/>
            <person name="Besteiro S."/>
            <person name="Sicheritz-Ponten T."/>
            <person name="Noel C.J."/>
            <person name="Dacks J.B."/>
            <person name="Foster P.G."/>
            <person name="Simillion C."/>
            <person name="Van de Peer Y."/>
            <person name="Miranda-Saavedra D."/>
            <person name="Barton G.J."/>
            <person name="Westrop G.D."/>
            <person name="Mueller S."/>
            <person name="Dessi D."/>
            <person name="Fiori P.L."/>
            <person name="Ren Q."/>
            <person name="Paulsen I."/>
            <person name="Zhang H."/>
            <person name="Bastida-Corcuera F.D."/>
            <person name="Simoes-Barbosa A."/>
            <person name="Brown M.T."/>
            <person name="Hayes R.D."/>
            <person name="Mukherjee M."/>
            <person name="Okumura C.Y."/>
            <person name="Schneider R."/>
            <person name="Smith A.J."/>
            <person name="Vanacova S."/>
            <person name="Villalvazo M."/>
            <person name="Haas B.J."/>
            <person name="Pertea M."/>
            <person name="Feldblyum T.V."/>
            <person name="Utterback T.R."/>
            <person name="Shu C.L."/>
            <person name="Osoegawa K."/>
            <person name="de Jong P.J."/>
            <person name="Hrdy I."/>
            <person name="Horvathova L."/>
            <person name="Zubacova Z."/>
            <person name="Dolezal P."/>
            <person name="Malik S.B."/>
            <person name="Logsdon J.M. Jr."/>
            <person name="Henze K."/>
            <person name="Gupta A."/>
            <person name="Wang C.C."/>
            <person name="Dunne R.L."/>
            <person name="Upcroft J.A."/>
            <person name="Upcroft P."/>
            <person name="White O."/>
            <person name="Salzberg S.L."/>
            <person name="Tang P."/>
            <person name="Chiu C.-H."/>
            <person name="Lee Y.-S."/>
            <person name="Embley T.M."/>
            <person name="Coombs G.H."/>
            <person name="Mottram J.C."/>
            <person name="Tachezy J."/>
            <person name="Fraser-Liggett C.M."/>
            <person name="Johnson P.J."/>
        </authorList>
    </citation>
    <scope>NUCLEOTIDE SEQUENCE [LARGE SCALE GENOMIC DNA]</scope>
    <source>
        <strain evidence="4">G3</strain>
    </source>
</reference>
<feature type="compositionally biased region" description="Basic and acidic residues" evidence="1">
    <location>
        <begin position="40"/>
        <end position="63"/>
    </location>
</feature>
<evidence type="ECO:0000259" key="2">
    <source>
        <dbReference type="PROSITE" id="PS50090"/>
    </source>
</evidence>
<dbReference type="GO" id="GO:0000978">
    <property type="term" value="F:RNA polymerase II cis-regulatory region sequence-specific DNA binding"/>
    <property type="evidence" value="ECO:0000318"/>
    <property type="project" value="GO_Central"/>
</dbReference>
<gene>
    <name evidence="4" type="ORF">TVAG_108560</name>
</gene>
<feature type="domain" description="Myb-like" evidence="2">
    <location>
        <begin position="1"/>
        <end position="30"/>
    </location>
</feature>
<dbReference type="GO" id="GO:0006355">
    <property type="term" value="P:regulation of DNA-templated transcription"/>
    <property type="evidence" value="ECO:0000318"/>
    <property type="project" value="GO_Central"/>
</dbReference>
<dbReference type="VEuPathDB" id="TrichDB:TVAG_108560"/>
<dbReference type="Proteomes" id="UP000001542">
    <property type="component" value="Unassembled WGS sequence"/>
</dbReference>